<protein>
    <recommendedName>
        <fullName evidence="3">Anti-sigma factor, TIGR02949 family</fullName>
    </recommendedName>
</protein>
<gene>
    <name evidence="1" type="ORF">SAMN04487995_3183</name>
</gene>
<proteinExistence type="predicted"/>
<keyword evidence="2" id="KW-1185">Reference proteome</keyword>
<evidence type="ECO:0000313" key="2">
    <source>
        <dbReference type="Proteomes" id="UP000199532"/>
    </source>
</evidence>
<dbReference type="OrthoDB" id="965693at2"/>
<dbReference type="AlphaFoldDB" id="A0A1H6W0A8"/>
<name>A0A1H6W0A8_9BACT</name>
<dbReference type="EMBL" id="FNXY01000005">
    <property type="protein sequence ID" value="SEJ09376.1"/>
    <property type="molecule type" value="Genomic_DNA"/>
</dbReference>
<evidence type="ECO:0008006" key="3">
    <source>
        <dbReference type="Google" id="ProtNLM"/>
    </source>
</evidence>
<sequence length="96" mass="10949">MNASSHTPSVTEEAQKQTMKHSCEHHAECMKIIQSILDDEATEAEKDHFRENMDKCLPCIEAYRLEKCIKESLSLKLVKKPCPQSIMDTILTKVNS</sequence>
<reference evidence="1 2" key="1">
    <citation type="submission" date="2016-10" db="EMBL/GenBank/DDBJ databases">
        <authorList>
            <person name="de Groot N.N."/>
        </authorList>
    </citation>
    <scope>NUCLEOTIDE SEQUENCE [LARGE SCALE GENOMIC DNA]</scope>
    <source>
        <strain evidence="1 2">DSM 19938</strain>
    </source>
</reference>
<dbReference type="Proteomes" id="UP000199532">
    <property type="component" value="Unassembled WGS sequence"/>
</dbReference>
<evidence type="ECO:0000313" key="1">
    <source>
        <dbReference type="EMBL" id="SEJ09376.1"/>
    </source>
</evidence>
<organism evidence="1 2">
    <name type="scientific">Dyadobacter koreensis</name>
    <dbReference type="NCBI Taxonomy" id="408657"/>
    <lineage>
        <taxon>Bacteria</taxon>
        <taxon>Pseudomonadati</taxon>
        <taxon>Bacteroidota</taxon>
        <taxon>Cytophagia</taxon>
        <taxon>Cytophagales</taxon>
        <taxon>Spirosomataceae</taxon>
        <taxon>Dyadobacter</taxon>
    </lineage>
</organism>
<dbReference type="STRING" id="408657.SAMN04487995_3183"/>
<accession>A0A1H6W0A8</accession>